<gene>
    <name evidence="2" type="ORF">QEG99_02555</name>
</gene>
<evidence type="ECO:0000313" key="3">
    <source>
        <dbReference type="Proteomes" id="UP001179842"/>
    </source>
</evidence>
<dbReference type="InterPro" id="IPR041229">
    <property type="entry name" value="HEPN_Apea"/>
</dbReference>
<protein>
    <recommendedName>
        <fullName evidence="1">Apea-like HEPN domain-containing protein</fullName>
    </recommendedName>
</protein>
<sequence>MKKDKIIITKCNFYYPDKNTLINGKILIDERNENIVILELSYLDFFINETKFDGIKLEGRGENGKYYELNDCFLDKVESFLMIGYSRVHLSCKFLIEYESIYKKNEEVDKVLFEIEKLNFWVNDNNRWKYQKNKKNLKLNFDYGNLWKSTNKGQIISINKNIHTNLNQNKILEVNFVYTVCFNFQKQKISIDLIYKNLEKINNIQTLLMLFINKDVDIKNMTFVNSSNKNIAKVFNWKFNYRMTEENSYLKLWEIISLEDVKKDLLNVYNNYIKCKNRLQISINSIYTDLSKLNKNINSYDLIKNVSSSIEGFMRNTRNVLLEENHKKFNEKINRILKSQNKEDKKWLKEKLKYSNNASFRKQTKLFFKEIQKKFPNLGDGILNNKNIINNLIEKFINTRNFYTHYDLKFNGKILNFYSLIYLCKYINEAMRFLILKELGVNHNILKDKIEKNINIKNIKKELLKHSYEESE</sequence>
<name>A0ABY8LSU9_9BACT</name>
<keyword evidence="3" id="KW-1185">Reference proteome</keyword>
<evidence type="ECO:0000259" key="1">
    <source>
        <dbReference type="Pfam" id="PF18739"/>
    </source>
</evidence>
<dbReference type="RefSeq" id="WP_280101637.1">
    <property type="nucleotide sequence ID" value="NZ_CP122979.1"/>
</dbReference>
<dbReference type="Pfam" id="PF18739">
    <property type="entry name" value="HEPN_Apea"/>
    <property type="match status" value="1"/>
</dbReference>
<feature type="domain" description="Apea-like HEPN" evidence="1">
    <location>
        <begin position="308"/>
        <end position="443"/>
    </location>
</feature>
<dbReference type="Proteomes" id="UP001179842">
    <property type="component" value="Chromosome"/>
</dbReference>
<dbReference type="EMBL" id="CP122979">
    <property type="protein sequence ID" value="WGI36336.1"/>
    <property type="molecule type" value="Genomic_DNA"/>
</dbReference>
<organism evidence="2 3">
    <name type="scientific">Mesomycoplasma lagogenitalium</name>
    <dbReference type="NCBI Taxonomy" id="171286"/>
    <lineage>
        <taxon>Bacteria</taxon>
        <taxon>Bacillati</taxon>
        <taxon>Mycoplasmatota</taxon>
        <taxon>Mycoplasmoidales</taxon>
        <taxon>Metamycoplasmataceae</taxon>
        <taxon>Mesomycoplasma</taxon>
    </lineage>
</organism>
<proteinExistence type="predicted"/>
<evidence type="ECO:0000313" key="2">
    <source>
        <dbReference type="EMBL" id="WGI36336.1"/>
    </source>
</evidence>
<accession>A0ABY8LSU9</accession>
<reference evidence="2" key="1">
    <citation type="submission" date="2023-04" db="EMBL/GenBank/DDBJ databases">
        <title>Completed genome of Mycoplasma lagogenitalium type strain 12MS.</title>
        <authorList>
            <person name="Spergser J."/>
        </authorList>
    </citation>
    <scope>NUCLEOTIDE SEQUENCE</scope>
    <source>
        <strain evidence="2">12MS</strain>
    </source>
</reference>